<dbReference type="SUPFAM" id="SSF47203">
    <property type="entry name" value="Acyl-CoA dehydrogenase C-terminal domain-like"/>
    <property type="match status" value="1"/>
</dbReference>
<dbReference type="Proteomes" id="UP001236748">
    <property type="component" value="Chromosome"/>
</dbReference>
<comment type="similarity">
    <text evidence="2 6">Belongs to the acyl-CoA dehydrogenase family.</text>
</comment>
<dbReference type="PANTHER" id="PTHR43884:SF20">
    <property type="entry name" value="ACYL-COA DEHYDROGENASE FADE28"/>
    <property type="match status" value="1"/>
</dbReference>
<dbReference type="Gene3D" id="1.10.540.10">
    <property type="entry name" value="Acyl-CoA dehydrogenase/oxidase, N-terminal domain"/>
    <property type="match status" value="1"/>
</dbReference>
<dbReference type="SUPFAM" id="SSF56645">
    <property type="entry name" value="Acyl-CoA dehydrogenase NM domain-like"/>
    <property type="match status" value="1"/>
</dbReference>
<evidence type="ECO:0000259" key="8">
    <source>
        <dbReference type="Pfam" id="PF02770"/>
    </source>
</evidence>
<dbReference type="Gene3D" id="2.40.110.10">
    <property type="entry name" value="Butyryl-CoA Dehydrogenase, subunit A, domain 2"/>
    <property type="match status" value="1"/>
</dbReference>
<evidence type="ECO:0000256" key="1">
    <source>
        <dbReference type="ARBA" id="ARBA00001974"/>
    </source>
</evidence>
<evidence type="ECO:0000313" key="10">
    <source>
        <dbReference type="EMBL" id="WLH05082.1"/>
    </source>
</evidence>
<evidence type="ECO:0000256" key="3">
    <source>
        <dbReference type="ARBA" id="ARBA00022630"/>
    </source>
</evidence>
<comment type="cofactor">
    <cofactor evidence="1 6">
        <name>FAD</name>
        <dbReference type="ChEBI" id="CHEBI:57692"/>
    </cofactor>
</comment>
<reference evidence="10 11" key="1">
    <citation type="submission" date="2023-02" db="EMBL/GenBank/DDBJ databases">
        <title>Evolution of Hrp T3SS in non-pathogenic Pseudomonas fluorescens.</title>
        <authorList>
            <person name="Liao K."/>
            <person name="Wei H."/>
            <person name="Gu Y."/>
        </authorList>
    </citation>
    <scope>NUCLEOTIDE SEQUENCE [LARGE SCALE GENOMIC DNA]</scope>
    <source>
        <strain evidence="10 11">FP2043</strain>
    </source>
</reference>
<proteinExistence type="inferred from homology"/>
<evidence type="ECO:0000313" key="11">
    <source>
        <dbReference type="Proteomes" id="UP001236748"/>
    </source>
</evidence>
<dbReference type="InterPro" id="IPR006091">
    <property type="entry name" value="Acyl-CoA_Oxase/DH_mid-dom"/>
</dbReference>
<evidence type="ECO:0000259" key="9">
    <source>
        <dbReference type="Pfam" id="PF02771"/>
    </source>
</evidence>
<evidence type="ECO:0000256" key="5">
    <source>
        <dbReference type="ARBA" id="ARBA00023002"/>
    </source>
</evidence>
<dbReference type="Gene3D" id="1.20.140.10">
    <property type="entry name" value="Butyryl-CoA Dehydrogenase, subunit A, domain 3"/>
    <property type="match status" value="1"/>
</dbReference>
<dbReference type="Pfam" id="PF02771">
    <property type="entry name" value="Acyl-CoA_dh_N"/>
    <property type="match status" value="1"/>
</dbReference>
<feature type="domain" description="Acyl-CoA dehydrogenase/oxidase C-terminal" evidence="7">
    <location>
        <begin position="228"/>
        <end position="370"/>
    </location>
</feature>
<dbReference type="EMBL" id="CP117450">
    <property type="protein sequence ID" value="WLH05082.1"/>
    <property type="molecule type" value="Genomic_DNA"/>
</dbReference>
<dbReference type="InterPro" id="IPR046373">
    <property type="entry name" value="Acyl-CoA_Oxase/DH_mid-dom_sf"/>
</dbReference>
<gene>
    <name evidence="10" type="ORF">PSH67_19825</name>
</gene>
<feature type="domain" description="Acyl-CoA dehydrogenase/oxidase N-terminal" evidence="9">
    <location>
        <begin position="6"/>
        <end position="117"/>
    </location>
</feature>
<organism evidence="10 11">
    <name type="scientific">Pseudomonas lurida</name>
    <dbReference type="NCBI Taxonomy" id="244566"/>
    <lineage>
        <taxon>Bacteria</taxon>
        <taxon>Pseudomonadati</taxon>
        <taxon>Pseudomonadota</taxon>
        <taxon>Gammaproteobacteria</taxon>
        <taxon>Pseudomonadales</taxon>
        <taxon>Pseudomonadaceae</taxon>
        <taxon>Pseudomonas</taxon>
    </lineage>
</organism>
<evidence type="ECO:0000259" key="7">
    <source>
        <dbReference type="Pfam" id="PF00441"/>
    </source>
</evidence>
<name>A0ABY9FP36_9PSED</name>
<keyword evidence="4 6" id="KW-0274">FAD</keyword>
<protein>
    <submittedName>
        <fullName evidence="10">Acyl-CoA dehydrogenase</fullName>
    </submittedName>
</protein>
<evidence type="ECO:0000256" key="6">
    <source>
        <dbReference type="RuleBase" id="RU362125"/>
    </source>
</evidence>
<evidence type="ECO:0000256" key="2">
    <source>
        <dbReference type="ARBA" id="ARBA00009347"/>
    </source>
</evidence>
<dbReference type="InterPro" id="IPR013786">
    <property type="entry name" value="AcylCoA_DH/ox_N"/>
</dbReference>
<dbReference type="Pfam" id="PF02770">
    <property type="entry name" value="Acyl-CoA_dh_M"/>
    <property type="match status" value="1"/>
</dbReference>
<accession>A0ABY9FP36</accession>
<dbReference type="InterPro" id="IPR009075">
    <property type="entry name" value="AcylCo_DH/oxidase_C"/>
</dbReference>
<dbReference type="InterPro" id="IPR037069">
    <property type="entry name" value="AcylCoA_DH/ox_N_sf"/>
</dbReference>
<evidence type="ECO:0000256" key="4">
    <source>
        <dbReference type="ARBA" id="ARBA00022827"/>
    </source>
</evidence>
<dbReference type="PANTHER" id="PTHR43884">
    <property type="entry name" value="ACYL-COA DEHYDROGENASE"/>
    <property type="match status" value="1"/>
</dbReference>
<keyword evidence="5 6" id="KW-0560">Oxidoreductase</keyword>
<dbReference type="InterPro" id="IPR009100">
    <property type="entry name" value="AcylCoA_DH/oxidase_NM_dom_sf"/>
</dbReference>
<keyword evidence="11" id="KW-1185">Reference proteome</keyword>
<sequence>MDFSLNEEQRMLTDMVGRFIEREYGFEDRRKLAETDRGWSTDNWTALADTGLLALNVPQAYGGLGASPIETLLIMEAFGRGLLLEPFVPTAIIGAALIEKLASEGQKSEMLGQLAAGTLRTAFATLEPQGRFDLADVLTSAHRNADGYRLNGRKSVVAHGDSADWLIVSARTSGAQRERFGISLFLVPTSAAGVMIRGFAGLDGQRVAEIELQDVQVAAEGLLGPVDQGFEDLDRAVDLGLFALCAEAVGCMAKLTELSVDYLQTRKQFGKPIGSFQSLQHRLADMLGYVEQSRSITLYAASALDGPVEQRRKAVSAAKALIGRAGRFIGQHAVQLHGGMGMTDELEIGWYFKRLTCIDMTWGDSDHHVERYSEML</sequence>
<keyword evidence="3 6" id="KW-0285">Flavoprotein</keyword>
<dbReference type="Pfam" id="PF00441">
    <property type="entry name" value="Acyl-CoA_dh_1"/>
    <property type="match status" value="1"/>
</dbReference>
<dbReference type="CDD" id="cd00567">
    <property type="entry name" value="ACAD"/>
    <property type="match status" value="1"/>
</dbReference>
<feature type="domain" description="Acyl-CoA oxidase/dehydrogenase middle" evidence="8">
    <location>
        <begin position="122"/>
        <end position="215"/>
    </location>
</feature>
<dbReference type="InterPro" id="IPR036250">
    <property type="entry name" value="AcylCo_DH-like_C"/>
</dbReference>
<dbReference type="RefSeq" id="WP_047542227.1">
    <property type="nucleotide sequence ID" value="NZ_CP117450.1"/>
</dbReference>